<dbReference type="AlphaFoldDB" id="A0A4Y7TYE8"/>
<dbReference type="Proteomes" id="UP000298030">
    <property type="component" value="Unassembled WGS sequence"/>
</dbReference>
<name>A0A4Y7TYE8_COPMI</name>
<gene>
    <name evidence="1" type="ORF">FA13DRAFT_1725168</name>
</gene>
<sequence>MTALPPFYILVAHQNTSQPPSSNNLRHPAIQYHYDDDSPLSLLPQHSNEQVLVLNSSDEAQPGAHSISEDLIVTGLRVEEAPGAAAASAEEGDFKNDRMFIIEAMRDDRPPTPPHEERKSASALLARYKRRNQMIRNALRYPSDTLPGSTISDAPTAMAVVPHV</sequence>
<accession>A0A4Y7TYE8</accession>
<evidence type="ECO:0000313" key="2">
    <source>
        <dbReference type="Proteomes" id="UP000298030"/>
    </source>
</evidence>
<dbReference type="EMBL" id="QPFP01000002">
    <property type="protein sequence ID" value="TEB39196.1"/>
    <property type="molecule type" value="Genomic_DNA"/>
</dbReference>
<dbReference type="OrthoDB" id="3192267at2759"/>
<evidence type="ECO:0000313" key="1">
    <source>
        <dbReference type="EMBL" id="TEB39196.1"/>
    </source>
</evidence>
<proteinExistence type="predicted"/>
<keyword evidence="2" id="KW-1185">Reference proteome</keyword>
<comment type="caution">
    <text evidence="1">The sequence shown here is derived from an EMBL/GenBank/DDBJ whole genome shotgun (WGS) entry which is preliminary data.</text>
</comment>
<protein>
    <submittedName>
        <fullName evidence="1">Uncharacterized protein</fullName>
    </submittedName>
</protein>
<reference evidence="1 2" key="1">
    <citation type="journal article" date="2019" name="Nat. Ecol. Evol.">
        <title>Megaphylogeny resolves global patterns of mushroom evolution.</title>
        <authorList>
            <person name="Varga T."/>
            <person name="Krizsan K."/>
            <person name="Foldi C."/>
            <person name="Dima B."/>
            <person name="Sanchez-Garcia M."/>
            <person name="Sanchez-Ramirez S."/>
            <person name="Szollosi G.J."/>
            <person name="Szarkandi J.G."/>
            <person name="Papp V."/>
            <person name="Albert L."/>
            <person name="Andreopoulos W."/>
            <person name="Angelini C."/>
            <person name="Antonin V."/>
            <person name="Barry K.W."/>
            <person name="Bougher N.L."/>
            <person name="Buchanan P."/>
            <person name="Buyck B."/>
            <person name="Bense V."/>
            <person name="Catcheside P."/>
            <person name="Chovatia M."/>
            <person name="Cooper J."/>
            <person name="Damon W."/>
            <person name="Desjardin D."/>
            <person name="Finy P."/>
            <person name="Geml J."/>
            <person name="Haridas S."/>
            <person name="Hughes K."/>
            <person name="Justo A."/>
            <person name="Karasinski D."/>
            <person name="Kautmanova I."/>
            <person name="Kiss B."/>
            <person name="Kocsube S."/>
            <person name="Kotiranta H."/>
            <person name="LaButti K.M."/>
            <person name="Lechner B.E."/>
            <person name="Liimatainen K."/>
            <person name="Lipzen A."/>
            <person name="Lukacs Z."/>
            <person name="Mihaltcheva S."/>
            <person name="Morgado L.N."/>
            <person name="Niskanen T."/>
            <person name="Noordeloos M.E."/>
            <person name="Ohm R.A."/>
            <person name="Ortiz-Santana B."/>
            <person name="Ovrebo C."/>
            <person name="Racz N."/>
            <person name="Riley R."/>
            <person name="Savchenko A."/>
            <person name="Shiryaev A."/>
            <person name="Soop K."/>
            <person name="Spirin V."/>
            <person name="Szebenyi C."/>
            <person name="Tomsovsky M."/>
            <person name="Tulloss R.E."/>
            <person name="Uehling J."/>
            <person name="Grigoriev I.V."/>
            <person name="Vagvolgyi C."/>
            <person name="Papp T."/>
            <person name="Martin F.M."/>
            <person name="Miettinen O."/>
            <person name="Hibbett D.S."/>
            <person name="Nagy L.G."/>
        </authorList>
    </citation>
    <scope>NUCLEOTIDE SEQUENCE [LARGE SCALE GENOMIC DNA]</scope>
    <source>
        <strain evidence="1 2">FP101781</strain>
    </source>
</reference>
<organism evidence="1 2">
    <name type="scientific">Coprinellus micaceus</name>
    <name type="common">Glistening ink-cap mushroom</name>
    <name type="synonym">Coprinus micaceus</name>
    <dbReference type="NCBI Taxonomy" id="71717"/>
    <lineage>
        <taxon>Eukaryota</taxon>
        <taxon>Fungi</taxon>
        <taxon>Dikarya</taxon>
        <taxon>Basidiomycota</taxon>
        <taxon>Agaricomycotina</taxon>
        <taxon>Agaricomycetes</taxon>
        <taxon>Agaricomycetidae</taxon>
        <taxon>Agaricales</taxon>
        <taxon>Agaricineae</taxon>
        <taxon>Psathyrellaceae</taxon>
        <taxon>Coprinellus</taxon>
    </lineage>
</organism>